<gene>
    <name evidence="2" type="ORF">SDC9_142846</name>
</gene>
<proteinExistence type="predicted"/>
<feature type="region of interest" description="Disordered" evidence="1">
    <location>
        <begin position="101"/>
        <end position="130"/>
    </location>
</feature>
<feature type="region of interest" description="Disordered" evidence="1">
    <location>
        <begin position="151"/>
        <end position="174"/>
    </location>
</feature>
<evidence type="ECO:0000313" key="2">
    <source>
        <dbReference type="EMBL" id="MPM95691.1"/>
    </source>
</evidence>
<comment type="caution">
    <text evidence="2">The sequence shown here is derived from an EMBL/GenBank/DDBJ whole genome shotgun (WGS) entry which is preliminary data.</text>
</comment>
<dbReference type="AlphaFoldDB" id="A0A645E2B1"/>
<sequence length="174" mass="19600">MYYTADDANTAHHAGGEQKAARTHGIDEIPLLIHCAEELEEREAGHRANSRAKRAAKIAKDIDRAAIRVQVSRQATHAVVGDAYKRIEQLEEQIDDERNRNRGTVLQAKVRKEQHDGDRPRNGKPNCQRTNAFPIFKLVIDRPETDERIVDRVPDGADGEDGSRNQNINLEHIG</sequence>
<name>A0A645E2B1_9ZZZZ</name>
<evidence type="ECO:0000256" key="1">
    <source>
        <dbReference type="SAM" id="MobiDB-lite"/>
    </source>
</evidence>
<reference evidence="2" key="1">
    <citation type="submission" date="2019-08" db="EMBL/GenBank/DDBJ databases">
        <authorList>
            <person name="Kucharzyk K."/>
            <person name="Murdoch R.W."/>
            <person name="Higgins S."/>
            <person name="Loffler F."/>
        </authorList>
    </citation>
    <scope>NUCLEOTIDE SEQUENCE</scope>
</reference>
<organism evidence="2">
    <name type="scientific">bioreactor metagenome</name>
    <dbReference type="NCBI Taxonomy" id="1076179"/>
    <lineage>
        <taxon>unclassified sequences</taxon>
        <taxon>metagenomes</taxon>
        <taxon>ecological metagenomes</taxon>
    </lineage>
</organism>
<dbReference type="EMBL" id="VSSQ01042153">
    <property type="protein sequence ID" value="MPM95691.1"/>
    <property type="molecule type" value="Genomic_DNA"/>
</dbReference>
<accession>A0A645E2B1</accession>
<protein>
    <submittedName>
        <fullName evidence="2">Uncharacterized protein</fullName>
    </submittedName>
</protein>
<feature type="compositionally biased region" description="Polar residues" evidence="1">
    <location>
        <begin position="164"/>
        <end position="174"/>
    </location>
</feature>
<feature type="region of interest" description="Disordered" evidence="1">
    <location>
        <begin position="1"/>
        <end position="22"/>
    </location>
</feature>
<feature type="compositionally biased region" description="Basic and acidic residues" evidence="1">
    <location>
        <begin position="110"/>
        <end position="121"/>
    </location>
</feature>